<sequence>MDKETKNVSLEDVDTELYTSWMNDVLRIQDSNLELILNVIKRRYDVEVVVQDLSLLNEKFTGKVPLNDNLSVILEQLEKVSDIKFAIEEGRLIVRR</sequence>
<comment type="caution">
    <text evidence="2">The sequence shown here is derived from an EMBL/GenBank/DDBJ whole genome shotgun (WGS) entry which is preliminary data.</text>
</comment>
<reference evidence="2" key="1">
    <citation type="submission" date="2019-08" db="EMBL/GenBank/DDBJ databases">
        <authorList>
            <person name="Kucharzyk K."/>
            <person name="Murdoch R.W."/>
            <person name="Higgins S."/>
            <person name="Loffler F."/>
        </authorList>
    </citation>
    <scope>NUCLEOTIDE SEQUENCE</scope>
</reference>
<dbReference type="EMBL" id="VSSQ01022852">
    <property type="protein sequence ID" value="MPM69406.1"/>
    <property type="molecule type" value="Genomic_DNA"/>
</dbReference>
<proteinExistence type="predicted"/>
<dbReference type="Pfam" id="PF16344">
    <property type="entry name" value="FecR_C"/>
    <property type="match status" value="1"/>
</dbReference>
<gene>
    <name evidence="2" type="ORF">SDC9_116351</name>
</gene>
<evidence type="ECO:0000259" key="1">
    <source>
        <dbReference type="Pfam" id="PF16344"/>
    </source>
</evidence>
<dbReference type="Gene3D" id="3.55.50.30">
    <property type="match status" value="1"/>
</dbReference>
<accession>A0A645BV93</accession>
<dbReference type="InterPro" id="IPR032508">
    <property type="entry name" value="FecR_C"/>
</dbReference>
<organism evidence="2">
    <name type="scientific">bioreactor metagenome</name>
    <dbReference type="NCBI Taxonomy" id="1076179"/>
    <lineage>
        <taxon>unclassified sequences</taxon>
        <taxon>metagenomes</taxon>
        <taxon>ecological metagenomes</taxon>
    </lineage>
</organism>
<dbReference type="AlphaFoldDB" id="A0A645BV93"/>
<feature type="domain" description="Protein FecR C-terminal" evidence="1">
    <location>
        <begin position="27"/>
        <end position="94"/>
    </location>
</feature>
<protein>
    <recommendedName>
        <fullName evidence="1">Protein FecR C-terminal domain-containing protein</fullName>
    </recommendedName>
</protein>
<evidence type="ECO:0000313" key="2">
    <source>
        <dbReference type="EMBL" id="MPM69406.1"/>
    </source>
</evidence>
<name>A0A645BV93_9ZZZZ</name>